<accession>A0ABS1WDI3</accession>
<evidence type="ECO:0000313" key="2">
    <source>
        <dbReference type="Proteomes" id="UP000809910"/>
    </source>
</evidence>
<reference evidence="1 2" key="1">
    <citation type="submission" date="2020-12" db="EMBL/GenBank/DDBJ databases">
        <title>WGS of Legionella: environmental sample.</title>
        <authorList>
            <person name="Cristino S."/>
            <person name="Girolamini L."/>
            <person name="Salaris S."/>
            <person name="Pascale M.R."/>
            <person name="Mazzotta M."/>
            <person name="Orsini M."/>
            <person name="Grottola A."/>
        </authorList>
    </citation>
    <scope>NUCLEOTIDE SEQUENCE [LARGE SCALE GENOMIC DNA]</scope>
    <source>
        <strain evidence="1 2">30cs62</strain>
    </source>
</reference>
<gene>
    <name evidence="1" type="ORF">I5282_12635</name>
</gene>
<sequence>MQKCYIQYAITSKNILIICCYHNQISAVTAFVDLKKKYHDTNTLPPLKLSEDIPSVEHQVGEVVIEQLKKILSYVTTQQTEITSVYYAGDVNLGFGGTSRFPLFLMNDTIPQLFKSHQLINEAPIHLLLESANEDIVKEAAAIYLEQYAASHESSYPNSPVIFQQKKGSSLVHSSSSQLKKMDVLPNDSIQNDLGPTKQMTQVVPQAFFTQLVAVNSPEIIIRKDSGVNDLRIN</sequence>
<protein>
    <submittedName>
        <fullName evidence="1">Uncharacterized protein</fullName>
    </submittedName>
</protein>
<organism evidence="1 2">
    <name type="scientific">Legionella bononiensis</name>
    <dbReference type="NCBI Taxonomy" id="2793102"/>
    <lineage>
        <taxon>Bacteria</taxon>
        <taxon>Pseudomonadati</taxon>
        <taxon>Pseudomonadota</taxon>
        <taxon>Gammaproteobacteria</taxon>
        <taxon>Legionellales</taxon>
        <taxon>Legionellaceae</taxon>
        <taxon>Legionella</taxon>
    </lineage>
</organism>
<evidence type="ECO:0000313" key="1">
    <source>
        <dbReference type="EMBL" id="MBL7527413.1"/>
    </source>
</evidence>
<proteinExistence type="predicted"/>
<dbReference type="EMBL" id="JADWVN010000026">
    <property type="protein sequence ID" value="MBL7527413.1"/>
    <property type="molecule type" value="Genomic_DNA"/>
</dbReference>
<keyword evidence="2" id="KW-1185">Reference proteome</keyword>
<name>A0ABS1WDI3_9GAMM</name>
<dbReference type="RefSeq" id="WP_203112769.1">
    <property type="nucleotide sequence ID" value="NZ_JADOBG010000022.1"/>
</dbReference>
<dbReference type="Proteomes" id="UP000809910">
    <property type="component" value="Unassembled WGS sequence"/>
</dbReference>
<comment type="caution">
    <text evidence="1">The sequence shown here is derived from an EMBL/GenBank/DDBJ whole genome shotgun (WGS) entry which is preliminary data.</text>
</comment>